<keyword evidence="7" id="KW-0808">Transferase</keyword>
<evidence type="ECO:0000313" key="14">
    <source>
        <dbReference type="EMBL" id="ETK02795.1"/>
    </source>
</evidence>
<dbReference type="PATRIC" id="fig|1411148.3.peg.236"/>
<dbReference type="SUPFAM" id="SSF52922">
    <property type="entry name" value="TK C-terminal domain-like"/>
    <property type="match status" value="1"/>
</dbReference>
<evidence type="ECO:0000313" key="15">
    <source>
        <dbReference type="Proteomes" id="UP000018837"/>
    </source>
</evidence>
<evidence type="ECO:0000256" key="6">
    <source>
        <dbReference type="ARBA" id="ARBA00013150"/>
    </source>
</evidence>
<evidence type="ECO:0000256" key="5">
    <source>
        <dbReference type="ARBA" id="ARBA00011738"/>
    </source>
</evidence>
<dbReference type="PROSITE" id="PS00801">
    <property type="entry name" value="TRANSKETOLASE_1"/>
    <property type="match status" value="1"/>
</dbReference>
<feature type="domain" description="Transketolase-like pyrimidine-binding" evidence="13">
    <location>
        <begin position="280"/>
        <end position="446"/>
    </location>
</feature>
<dbReference type="SMART" id="SM00861">
    <property type="entry name" value="Transket_pyr"/>
    <property type="match status" value="1"/>
</dbReference>
<dbReference type="NCBIfam" id="NF003933">
    <property type="entry name" value="PRK05444.2-2"/>
    <property type="match status" value="1"/>
</dbReference>
<dbReference type="CDD" id="cd02007">
    <property type="entry name" value="TPP_DXS"/>
    <property type="match status" value="1"/>
</dbReference>
<dbReference type="Pfam" id="PF02780">
    <property type="entry name" value="Transketolase_C"/>
    <property type="match status" value="1"/>
</dbReference>
<dbReference type="Gene3D" id="3.40.50.920">
    <property type="match status" value="1"/>
</dbReference>
<dbReference type="SUPFAM" id="SSF52518">
    <property type="entry name" value="Thiamin diphosphate-binding fold (THDP-binding)"/>
    <property type="match status" value="2"/>
</dbReference>
<evidence type="ECO:0000256" key="7">
    <source>
        <dbReference type="ARBA" id="ARBA00022679"/>
    </source>
</evidence>
<protein>
    <recommendedName>
        <fullName evidence="6">1-deoxy-D-xylulose-5-phosphate synthase</fullName>
        <ecNumber evidence="6">2.2.1.7</ecNumber>
    </recommendedName>
</protein>
<dbReference type="GO" id="GO:0016114">
    <property type="term" value="P:terpenoid biosynthetic process"/>
    <property type="evidence" value="ECO:0007669"/>
    <property type="project" value="InterPro"/>
</dbReference>
<dbReference type="GO" id="GO:0005829">
    <property type="term" value="C:cytosol"/>
    <property type="evidence" value="ECO:0007669"/>
    <property type="project" value="TreeGrafter"/>
</dbReference>
<dbReference type="PANTHER" id="PTHR43322:SF1">
    <property type="entry name" value="1-DEOXY-D-XYLULOSE-5-PHOSPHATE SYNTHASE"/>
    <property type="match status" value="1"/>
</dbReference>
<comment type="subunit">
    <text evidence="5">Homodimer.</text>
</comment>
<dbReference type="CDD" id="cd07033">
    <property type="entry name" value="TPP_PYR_DXS_TK_like"/>
    <property type="match status" value="1"/>
</dbReference>
<reference evidence="14 15" key="1">
    <citation type="submission" date="2013-11" db="EMBL/GenBank/DDBJ databases">
        <title>Single cell genomics of uncultured Tannerella BU063 (oral taxon 286).</title>
        <authorList>
            <person name="Beall C.J."/>
            <person name="Campbell A.G."/>
            <person name="Griffen A.L."/>
            <person name="Podar M."/>
            <person name="Leys E.J."/>
        </authorList>
    </citation>
    <scope>NUCLEOTIDE SEQUENCE [LARGE SCALE GENOMIC DNA]</scope>
    <source>
        <strain evidence="14">Cell 2</strain>
    </source>
</reference>
<dbReference type="InterPro" id="IPR049557">
    <property type="entry name" value="Transketolase_CS"/>
</dbReference>
<evidence type="ECO:0000256" key="10">
    <source>
        <dbReference type="ARBA" id="ARBA00022977"/>
    </source>
</evidence>
<keyword evidence="9" id="KW-0460">Magnesium</keyword>
<proteinExistence type="inferred from homology"/>
<evidence type="ECO:0000256" key="11">
    <source>
        <dbReference type="ARBA" id="ARBA00023052"/>
    </source>
</evidence>
<dbReference type="Proteomes" id="UP000018837">
    <property type="component" value="Unassembled WGS sequence"/>
</dbReference>
<dbReference type="Pfam" id="PF13292">
    <property type="entry name" value="DXP_synthase_N"/>
    <property type="match status" value="2"/>
</dbReference>
<accession>W2C6L5</accession>
<dbReference type="InterPro" id="IPR033248">
    <property type="entry name" value="Transketolase_C"/>
</dbReference>
<evidence type="ECO:0000256" key="8">
    <source>
        <dbReference type="ARBA" id="ARBA00022723"/>
    </source>
</evidence>
<evidence type="ECO:0000256" key="3">
    <source>
        <dbReference type="ARBA" id="ARBA00004980"/>
    </source>
</evidence>
<dbReference type="InterPro" id="IPR005477">
    <property type="entry name" value="Dxylulose-5-P_synthase"/>
</dbReference>
<comment type="cofactor">
    <cofactor evidence="1">
        <name>Mg(2+)</name>
        <dbReference type="ChEBI" id="CHEBI:18420"/>
    </cofactor>
</comment>
<dbReference type="EMBL" id="AYUF01000298">
    <property type="protein sequence ID" value="ETK02795.1"/>
    <property type="molecule type" value="Genomic_DNA"/>
</dbReference>
<keyword evidence="11" id="KW-0786">Thiamine pyrophosphate</keyword>
<comment type="cofactor">
    <cofactor evidence="2">
        <name>thiamine diphosphate</name>
        <dbReference type="ChEBI" id="CHEBI:58937"/>
    </cofactor>
</comment>
<dbReference type="NCBIfam" id="NF008968">
    <property type="entry name" value="PRK12315.1"/>
    <property type="match status" value="1"/>
</dbReference>
<dbReference type="GO" id="GO:0008661">
    <property type="term" value="F:1-deoxy-D-xylulose-5-phosphate synthase activity"/>
    <property type="evidence" value="ECO:0007669"/>
    <property type="project" value="UniProtKB-EC"/>
</dbReference>
<comment type="pathway">
    <text evidence="3">Metabolic intermediate biosynthesis; 1-deoxy-D-xylulose 5-phosphate biosynthesis; 1-deoxy-D-xylulose 5-phosphate from D-glyceraldehyde 3-phosphate and pyruvate: step 1/1.</text>
</comment>
<evidence type="ECO:0000256" key="12">
    <source>
        <dbReference type="ARBA" id="ARBA00023229"/>
    </source>
</evidence>
<evidence type="ECO:0000256" key="9">
    <source>
        <dbReference type="ARBA" id="ARBA00022842"/>
    </source>
</evidence>
<dbReference type="Gene3D" id="3.40.50.970">
    <property type="match status" value="2"/>
</dbReference>
<dbReference type="InterPro" id="IPR009014">
    <property type="entry name" value="Transketo_C/PFOR_II"/>
</dbReference>
<keyword evidence="10" id="KW-0784">Thiamine biosynthesis</keyword>
<keyword evidence="8" id="KW-0479">Metal-binding</keyword>
<organism evidence="14 15">
    <name type="scientific">Tannerella sp. oral taxon BU063 isolate Cell 2</name>
    <dbReference type="NCBI Taxonomy" id="1411148"/>
    <lineage>
        <taxon>Bacteria</taxon>
        <taxon>Pseudomonadati</taxon>
        <taxon>Bacteroidota</taxon>
        <taxon>Bacteroidia</taxon>
        <taxon>Bacteroidales</taxon>
        <taxon>Tannerellaceae</taxon>
        <taxon>Tannerella</taxon>
    </lineage>
</organism>
<comment type="caution">
    <text evidence="14">The sequence shown here is derived from an EMBL/GenBank/DDBJ whole genome shotgun (WGS) entry which is preliminary data.</text>
</comment>
<evidence type="ECO:0000259" key="13">
    <source>
        <dbReference type="SMART" id="SM00861"/>
    </source>
</evidence>
<dbReference type="Pfam" id="PF02779">
    <property type="entry name" value="Transket_pyr"/>
    <property type="match status" value="1"/>
</dbReference>
<dbReference type="PANTHER" id="PTHR43322">
    <property type="entry name" value="1-D-DEOXYXYLULOSE 5-PHOSPHATE SYNTHASE-RELATED"/>
    <property type="match status" value="1"/>
</dbReference>
<dbReference type="InterPro" id="IPR029061">
    <property type="entry name" value="THDP-binding"/>
</dbReference>
<comment type="similarity">
    <text evidence="4">Belongs to the transketolase family. DXPS subfamily.</text>
</comment>
<dbReference type="GO" id="GO:0009228">
    <property type="term" value="P:thiamine biosynthetic process"/>
    <property type="evidence" value="ECO:0007669"/>
    <property type="project" value="UniProtKB-KW"/>
</dbReference>
<evidence type="ECO:0000256" key="4">
    <source>
        <dbReference type="ARBA" id="ARBA00011081"/>
    </source>
</evidence>
<dbReference type="GO" id="GO:0046872">
    <property type="term" value="F:metal ion binding"/>
    <property type="evidence" value="ECO:0007669"/>
    <property type="project" value="UniProtKB-KW"/>
</dbReference>
<evidence type="ECO:0000256" key="1">
    <source>
        <dbReference type="ARBA" id="ARBA00001946"/>
    </source>
</evidence>
<dbReference type="AlphaFoldDB" id="W2C6L5"/>
<name>W2C6L5_9BACT</name>
<gene>
    <name evidence="14" type="ORF">N425_02335</name>
</gene>
<dbReference type="InterPro" id="IPR005475">
    <property type="entry name" value="Transketolase-like_Pyr-bd"/>
</dbReference>
<keyword evidence="12" id="KW-0414">Isoprene biosynthesis</keyword>
<dbReference type="UniPathway" id="UPA00064">
    <property type="reaction ID" value="UER00091"/>
</dbReference>
<evidence type="ECO:0000256" key="2">
    <source>
        <dbReference type="ARBA" id="ARBA00001964"/>
    </source>
</evidence>
<dbReference type="GO" id="GO:0019288">
    <property type="term" value="P:isopentenyl diphosphate biosynthetic process, methylerythritol 4-phosphate pathway"/>
    <property type="evidence" value="ECO:0007669"/>
    <property type="project" value="TreeGrafter"/>
</dbReference>
<sequence>MYIEKIHSPADLRKLEVSELKIVADEVRDAVLNRVSRHGGHVGPNLGFTEATVALHYVFDTPTDKLVFDVSHQTYPHKILTGRAHGFLDDADTRAISGYSSPIESPEYDYFEIGHTSTAISLATGLQKGRDVLGGTENIVAIVGDGSLSGGEAFEGLNTAAALGTNIIIVVNDNEMSIAENHGGLYANLRLLRETYGQAELNFFKTFGFDYYYLENGHNLASLVDIFRRVKDTPHPTVVHIHTEKGHGYAPAVEKQEAWHYRSPFDRETGKSTGPRDNSEYMPSLLGDFLREEMKRDPKLVVVASAVPMGLGFTADRRREAGAQYIDVGIAEEEAVALASGMAKRGARPVYFTYATFLQRTYDQIAQDLCVNGNPAVINVLGASIFGMNDFTHICFFDIAMLSHIPNLVYLAPTTYEELVAMQTWAIRQDKHSVAIRVPEGEVYHTSEPVDTDYSALNTFRVGHRGSRVALIAAGNFYQKGDRVRQLLTEQGIDATLINPRYLTGVDTALLDELKKDHAAVATLEDGTLDGGFGERIARHYGPSAMRVLNFGVKKQLYDRYDVDELLRENHLTDEQIAEDVLATLAAIG</sequence>
<dbReference type="EC" id="2.2.1.7" evidence="6"/>